<evidence type="ECO:0000313" key="2">
    <source>
        <dbReference type="EMBL" id="KAE8732129.1"/>
    </source>
</evidence>
<evidence type="ECO:0000256" key="1">
    <source>
        <dbReference type="SAM" id="MobiDB-lite"/>
    </source>
</evidence>
<dbReference type="PANTHER" id="PTHR31286:SF99">
    <property type="entry name" value="DUF4283 DOMAIN-CONTAINING PROTEIN"/>
    <property type="match status" value="1"/>
</dbReference>
<dbReference type="AlphaFoldDB" id="A0A6A3CYG1"/>
<gene>
    <name evidence="2" type="ORF">F3Y22_tig00002237pilonHSYRG00394</name>
</gene>
<evidence type="ECO:0000313" key="3">
    <source>
        <dbReference type="Proteomes" id="UP000436088"/>
    </source>
</evidence>
<proteinExistence type="predicted"/>
<sequence length="196" mass="22818">MKVEESHVPETESEENSHHNAGRNEKVEMDKPSYQNNLMAKNIINGFRDSDEFGRINVNDGLIVIGVKDSWLALVTSDKFRESRHVRWFTCLILKHFGRSIGFRALDERLRKLWARKADYELIDVGECYFLSKVHFPGLPMHYYNERMLFTMGNSIGRAFKVDQKTSYTSKGRFARVCVEVNFAKALVPKFEFDGR</sequence>
<dbReference type="EMBL" id="VEPZ02000167">
    <property type="protein sequence ID" value="KAE8732129.1"/>
    <property type="molecule type" value="Genomic_DNA"/>
</dbReference>
<comment type="caution">
    <text evidence="2">The sequence shown here is derived from an EMBL/GenBank/DDBJ whole genome shotgun (WGS) entry which is preliminary data.</text>
</comment>
<dbReference type="PANTHER" id="PTHR31286">
    <property type="entry name" value="GLYCINE-RICH CELL WALL STRUCTURAL PROTEIN 1.8-LIKE"/>
    <property type="match status" value="1"/>
</dbReference>
<reference evidence="2" key="1">
    <citation type="submission" date="2019-09" db="EMBL/GenBank/DDBJ databases">
        <title>Draft genome information of white flower Hibiscus syriacus.</title>
        <authorList>
            <person name="Kim Y.-M."/>
        </authorList>
    </citation>
    <scope>NUCLEOTIDE SEQUENCE [LARGE SCALE GENOMIC DNA]</scope>
    <source>
        <strain evidence="2">YM2019G1</strain>
    </source>
</reference>
<accession>A0A6A3CYG1</accession>
<dbReference type="Proteomes" id="UP000436088">
    <property type="component" value="Unassembled WGS sequence"/>
</dbReference>
<dbReference type="InterPro" id="IPR040256">
    <property type="entry name" value="At4g02000-like"/>
</dbReference>
<keyword evidence="3" id="KW-1185">Reference proteome</keyword>
<protein>
    <submittedName>
        <fullName evidence="2">Uncharacterized protein</fullName>
    </submittedName>
</protein>
<feature type="region of interest" description="Disordered" evidence="1">
    <location>
        <begin position="1"/>
        <end position="29"/>
    </location>
</feature>
<organism evidence="2 3">
    <name type="scientific">Hibiscus syriacus</name>
    <name type="common">Rose of Sharon</name>
    <dbReference type="NCBI Taxonomy" id="106335"/>
    <lineage>
        <taxon>Eukaryota</taxon>
        <taxon>Viridiplantae</taxon>
        <taxon>Streptophyta</taxon>
        <taxon>Embryophyta</taxon>
        <taxon>Tracheophyta</taxon>
        <taxon>Spermatophyta</taxon>
        <taxon>Magnoliopsida</taxon>
        <taxon>eudicotyledons</taxon>
        <taxon>Gunneridae</taxon>
        <taxon>Pentapetalae</taxon>
        <taxon>rosids</taxon>
        <taxon>malvids</taxon>
        <taxon>Malvales</taxon>
        <taxon>Malvaceae</taxon>
        <taxon>Malvoideae</taxon>
        <taxon>Hibiscus</taxon>
    </lineage>
</organism>
<name>A0A6A3CYG1_HIBSY</name>